<feature type="transmembrane region" description="Helical" evidence="8">
    <location>
        <begin position="146"/>
        <end position="163"/>
    </location>
</feature>
<comment type="similarity">
    <text evidence="2">Belongs to the NEMP family.</text>
</comment>
<keyword evidence="3 8" id="KW-0812">Transmembrane</keyword>
<name>A0ABP1QSZ6_9HEXA</name>
<feature type="transmembrane region" description="Helical" evidence="8">
    <location>
        <begin position="274"/>
        <end position="300"/>
    </location>
</feature>
<dbReference type="EMBL" id="CAXLJM020000041">
    <property type="protein sequence ID" value="CAL8109548.1"/>
    <property type="molecule type" value="Genomic_DNA"/>
</dbReference>
<reference evidence="10 11" key="1">
    <citation type="submission" date="2024-08" db="EMBL/GenBank/DDBJ databases">
        <authorList>
            <person name="Cucini C."/>
            <person name="Frati F."/>
        </authorList>
    </citation>
    <scope>NUCLEOTIDE SEQUENCE [LARGE SCALE GENOMIC DNA]</scope>
</reference>
<evidence type="ECO:0000256" key="4">
    <source>
        <dbReference type="ARBA" id="ARBA00022729"/>
    </source>
</evidence>
<keyword evidence="6 8" id="KW-0472">Membrane</keyword>
<keyword evidence="5 8" id="KW-1133">Transmembrane helix</keyword>
<feature type="signal peptide" evidence="9">
    <location>
        <begin position="1"/>
        <end position="26"/>
    </location>
</feature>
<accession>A0ABP1QSZ6</accession>
<evidence type="ECO:0000256" key="8">
    <source>
        <dbReference type="SAM" id="Phobius"/>
    </source>
</evidence>
<proteinExistence type="inferred from homology"/>
<gene>
    <name evidence="10" type="ORF">ODALV1_LOCUS13474</name>
</gene>
<evidence type="ECO:0008006" key="12">
    <source>
        <dbReference type="Google" id="ProtNLM"/>
    </source>
</evidence>
<evidence type="ECO:0000256" key="1">
    <source>
        <dbReference type="ARBA" id="ARBA00004575"/>
    </source>
</evidence>
<dbReference type="Proteomes" id="UP001642540">
    <property type="component" value="Unassembled WGS sequence"/>
</dbReference>
<keyword evidence="4 9" id="KW-0732">Signal</keyword>
<evidence type="ECO:0000256" key="7">
    <source>
        <dbReference type="ARBA" id="ARBA00023242"/>
    </source>
</evidence>
<dbReference type="PANTHER" id="PTHR13598">
    <property type="entry name" value="AT07567P-RELATED"/>
    <property type="match status" value="1"/>
</dbReference>
<feature type="transmembrane region" description="Helical" evidence="8">
    <location>
        <begin position="203"/>
        <end position="222"/>
    </location>
</feature>
<keyword evidence="11" id="KW-1185">Reference proteome</keyword>
<dbReference type="Pfam" id="PF10225">
    <property type="entry name" value="NEMP"/>
    <property type="match status" value="1"/>
</dbReference>
<comment type="subcellular location">
    <subcellularLocation>
        <location evidence="1">Nucleus inner membrane</location>
        <topology evidence="1">Multi-pass membrane protein</topology>
        <orientation evidence="1">Nucleoplasmic side</orientation>
    </subcellularLocation>
</comment>
<dbReference type="InterPro" id="IPR019358">
    <property type="entry name" value="NEMP_fam"/>
</dbReference>
<protein>
    <recommendedName>
        <fullName evidence="12">Nuclear envelope integral membrane protein 1</fullName>
    </recommendedName>
</protein>
<evidence type="ECO:0000256" key="6">
    <source>
        <dbReference type="ARBA" id="ARBA00023136"/>
    </source>
</evidence>
<comment type="caution">
    <text evidence="10">The sequence shown here is derived from an EMBL/GenBank/DDBJ whole genome shotgun (WGS) entry which is preliminary data.</text>
</comment>
<feature type="transmembrane region" description="Helical" evidence="8">
    <location>
        <begin position="234"/>
        <end position="254"/>
    </location>
</feature>
<evidence type="ECO:0000313" key="11">
    <source>
        <dbReference type="Proteomes" id="UP001642540"/>
    </source>
</evidence>
<organism evidence="10 11">
    <name type="scientific">Orchesella dallaii</name>
    <dbReference type="NCBI Taxonomy" id="48710"/>
    <lineage>
        <taxon>Eukaryota</taxon>
        <taxon>Metazoa</taxon>
        <taxon>Ecdysozoa</taxon>
        <taxon>Arthropoda</taxon>
        <taxon>Hexapoda</taxon>
        <taxon>Collembola</taxon>
        <taxon>Entomobryomorpha</taxon>
        <taxon>Entomobryoidea</taxon>
        <taxon>Orchesellidae</taxon>
        <taxon>Orchesellinae</taxon>
        <taxon>Orchesella</taxon>
    </lineage>
</organism>
<evidence type="ECO:0000256" key="9">
    <source>
        <dbReference type="SAM" id="SignalP"/>
    </source>
</evidence>
<sequence length="416" mass="47301">MINVKMASYSFLLLFFVLLAYSPTLAISDDSFMVHRLGENAKEIKIEDNLEIQIFCRTGDKKTPLYYFRSATLRIYSAAEDIKLIKGPTPHNVYEQHRSSTWLFWIANIMPWRMRDASFPTFNTSCVGISTNQVYTAKLVVRNADPWKVFIFIAGLILYFMSPKLAKSTLFFYSSATFVGAAAAALLILFLMSRMLPRGRGSYVTLSVVYSILLYFAGETWSRFEELIQQRLPYVIVYLSLGALVSIISCYRFGPPSNPKTLNIIQWSLQLVGLLFIHLSSDLVEVSTCLILGLIIYNLAADKFMYHARKLKYKCFPPKPKFLTEEEYITQGAEETQKCLEDLRKFCNSPDCNAWKVVTRLKDPKRFSSFIEGTSHLSDDEVMAYDSETEALEEAAAADLLTDDENGSNDVTDDDS</sequence>
<evidence type="ECO:0000256" key="3">
    <source>
        <dbReference type="ARBA" id="ARBA00022692"/>
    </source>
</evidence>
<dbReference type="PANTHER" id="PTHR13598:SF1">
    <property type="entry name" value="AT07567P-RELATED"/>
    <property type="match status" value="1"/>
</dbReference>
<evidence type="ECO:0000256" key="2">
    <source>
        <dbReference type="ARBA" id="ARBA00005748"/>
    </source>
</evidence>
<keyword evidence="7" id="KW-0539">Nucleus</keyword>
<feature type="transmembrane region" description="Helical" evidence="8">
    <location>
        <begin position="170"/>
        <end position="191"/>
    </location>
</feature>
<evidence type="ECO:0000313" key="10">
    <source>
        <dbReference type="EMBL" id="CAL8109548.1"/>
    </source>
</evidence>
<evidence type="ECO:0000256" key="5">
    <source>
        <dbReference type="ARBA" id="ARBA00022989"/>
    </source>
</evidence>
<feature type="chain" id="PRO_5046337395" description="Nuclear envelope integral membrane protein 1" evidence="9">
    <location>
        <begin position="27"/>
        <end position="416"/>
    </location>
</feature>